<dbReference type="OrthoDB" id="9802649at2"/>
<name>A0A240EIR5_9VIBR</name>
<dbReference type="InterPro" id="IPR029044">
    <property type="entry name" value="Nucleotide-diphossugar_trans"/>
</dbReference>
<dbReference type="EMBL" id="OANU01000014">
    <property type="protein sequence ID" value="SNX47855.1"/>
    <property type="molecule type" value="Genomic_DNA"/>
</dbReference>
<dbReference type="Proteomes" id="UP000219336">
    <property type="component" value="Unassembled WGS sequence"/>
</dbReference>
<dbReference type="Gene3D" id="3.90.550.10">
    <property type="entry name" value="Spore Coat Polysaccharide Biosynthesis Protein SpsA, Chain A"/>
    <property type="match status" value="1"/>
</dbReference>
<dbReference type="SUPFAM" id="SSF53448">
    <property type="entry name" value="Nucleotide-diphospho-sugar transferases"/>
    <property type="match status" value="1"/>
</dbReference>
<proteinExistence type="predicted"/>
<keyword evidence="2" id="KW-0808">Transferase</keyword>
<sequence>MSNSPYFSILLCVYNGCDYIESCLQSIIDQGFDDWELILVDDGSTDNLTEVLAKSCYQDSRIKYFYKSNSGLTDSLNFGLEKCTGEWIVRQDVDDISLPNRLMSIKNASLKYDCDIIYSQAEVYDFRRNQVKITPRKAFQYAFDLSTFKFGNYIAHGTIAVKSPSLKKIRYNTDYEVAQDFGLYVDLASIGLKGHMIVEPLYRLNKVPDSISAKKSQLQIDTVSSIIKKNFTNDNYFILKRKSLAKLVLLVQRELHLIRCRCKII</sequence>
<evidence type="ECO:0000313" key="3">
    <source>
        <dbReference type="Proteomes" id="UP000219336"/>
    </source>
</evidence>
<keyword evidence="2" id="KW-0328">Glycosyltransferase</keyword>
<dbReference type="InterPro" id="IPR001173">
    <property type="entry name" value="Glyco_trans_2-like"/>
</dbReference>
<protein>
    <submittedName>
        <fullName evidence="2">Glycosyltransferase EpsE</fullName>
        <ecNumber evidence="2">2.4.-.-</ecNumber>
    </submittedName>
</protein>
<evidence type="ECO:0000259" key="1">
    <source>
        <dbReference type="Pfam" id="PF00535"/>
    </source>
</evidence>
<dbReference type="PANTHER" id="PTHR22916">
    <property type="entry name" value="GLYCOSYLTRANSFERASE"/>
    <property type="match status" value="1"/>
</dbReference>
<dbReference type="PANTHER" id="PTHR22916:SF3">
    <property type="entry name" value="UDP-GLCNAC:BETAGAL BETA-1,3-N-ACETYLGLUCOSAMINYLTRANSFERASE-LIKE PROTEIN 1"/>
    <property type="match status" value="1"/>
</dbReference>
<dbReference type="AlphaFoldDB" id="A0A240EIR5"/>
<feature type="domain" description="Glycosyltransferase 2-like" evidence="1">
    <location>
        <begin position="8"/>
        <end position="136"/>
    </location>
</feature>
<dbReference type="Pfam" id="PF00535">
    <property type="entry name" value="Glycos_transf_2"/>
    <property type="match status" value="1"/>
</dbReference>
<accession>A0A240EIR5</accession>
<gene>
    <name evidence="2" type="primary">epsE_3</name>
    <name evidence="2" type="ORF">VTH8203_01470</name>
</gene>
<keyword evidence="3" id="KW-1185">Reference proteome</keyword>
<dbReference type="EC" id="2.4.-.-" evidence="2"/>
<dbReference type="CDD" id="cd00761">
    <property type="entry name" value="Glyco_tranf_GTA_type"/>
    <property type="match status" value="1"/>
</dbReference>
<reference evidence="3" key="1">
    <citation type="submission" date="2016-06" db="EMBL/GenBank/DDBJ databases">
        <authorList>
            <person name="Rodrigo-Torres L."/>
            <person name="Arahal R.D."/>
            <person name="Lucena T."/>
        </authorList>
    </citation>
    <scope>NUCLEOTIDE SEQUENCE [LARGE SCALE GENOMIC DNA]</scope>
    <source>
        <strain evidence="3">CECT8203</strain>
    </source>
</reference>
<evidence type="ECO:0000313" key="2">
    <source>
        <dbReference type="EMBL" id="SNX47855.1"/>
    </source>
</evidence>
<dbReference type="RefSeq" id="WP_096993080.1">
    <property type="nucleotide sequence ID" value="NZ_JBHSII010000001.1"/>
</dbReference>
<dbReference type="GO" id="GO:0016758">
    <property type="term" value="F:hexosyltransferase activity"/>
    <property type="evidence" value="ECO:0007669"/>
    <property type="project" value="UniProtKB-ARBA"/>
</dbReference>
<organism evidence="2 3">
    <name type="scientific">Vibrio thalassae</name>
    <dbReference type="NCBI Taxonomy" id="1243014"/>
    <lineage>
        <taxon>Bacteria</taxon>
        <taxon>Pseudomonadati</taxon>
        <taxon>Pseudomonadota</taxon>
        <taxon>Gammaproteobacteria</taxon>
        <taxon>Vibrionales</taxon>
        <taxon>Vibrionaceae</taxon>
        <taxon>Vibrio</taxon>
    </lineage>
</organism>